<feature type="coiled-coil region" evidence="1">
    <location>
        <begin position="74"/>
        <end position="104"/>
    </location>
</feature>
<dbReference type="RefSeq" id="WP_284152058.1">
    <property type="nucleotide sequence ID" value="NZ_AP025516.1"/>
</dbReference>
<evidence type="ECO:0000313" key="2">
    <source>
        <dbReference type="EMBL" id="BDD88724.1"/>
    </source>
</evidence>
<evidence type="ECO:0000256" key="1">
    <source>
        <dbReference type="SAM" id="Coils"/>
    </source>
</evidence>
<evidence type="ECO:0000313" key="3">
    <source>
        <dbReference type="Proteomes" id="UP000830055"/>
    </source>
</evidence>
<reference evidence="2 3" key="1">
    <citation type="submission" date="2022-01" db="EMBL/GenBank/DDBJ databases">
        <title>Desulfofustis limnae sp. nov., a novel mesophilic sulfate-reducing bacterium isolated from marsh soil.</title>
        <authorList>
            <person name="Watanabe M."/>
            <person name="Takahashi A."/>
            <person name="Kojima H."/>
            <person name="Fukui M."/>
        </authorList>
    </citation>
    <scope>NUCLEOTIDE SEQUENCE [LARGE SCALE GENOMIC DNA]</scope>
    <source>
        <strain evidence="2 3">PPLL</strain>
    </source>
</reference>
<accession>A0ABM7WCK6</accession>
<sequence length="189" mass="21720">MTENTPDIAADLLPQSFDTALRVYEYLREEGWQISRSQFYEHIREKKLRQRKGVFTIGAVERYAKRWLKSADTGQKVNEKAERMADEKAALELQRERIRVAREQYDFDVRQGRYVSREDHELAIVGRAVAFMAHLNHSVQAKAADWIDLVGGDQGRLPDLVAAIVEELELRMGDFAADAEIDVILEGNE</sequence>
<protein>
    <recommendedName>
        <fullName evidence="4">Terminase small subunit</fullName>
    </recommendedName>
</protein>
<proteinExistence type="predicted"/>
<evidence type="ECO:0008006" key="4">
    <source>
        <dbReference type="Google" id="ProtNLM"/>
    </source>
</evidence>
<keyword evidence="1" id="KW-0175">Coiled coil</keyword>
<gene>
    <name evidence="2" type="ORF">DPPLL_30890</name>
</gene>
<organism evidence="2 3">
    <name type="scientific">Desulfofustis limnaeus</name>
    <dbReference type="NCBI Taxonomy" id="2740163"/>
    <lineage>
        <taxon>Bacteria</taxon>
        <taxon>Pseudomonadati</taxon>
        <taxon>Thermodesulfobacteriota</taxon>
        <taxon>Desulfobulbia</taxon>
        <taxon>Desulfobulbales</taxon>
        <taxon>Desulfocapsaceae</taxon>
        <taxon>Desulfofustis</taxon>
    </lineage>
</organism>
<dbReference type="EMBL" id="AP025516">
    <property type="protein sequence ID" value="BDD88724.1"/>
    <property type="molecule type" value="Genomic_DNA"/>
</dbReference>
<keyword evidence="3" id="KW-1185">Reference proteome</keyword>
<name>A0ABM7WCK6_9BACT</name>
<dbReference type="Proteomes" id="UP000830055">
    <property type="component" value="Chromosome"/>
</dbReference>